<dbReference type="GO" id="GO:0015631">
    <property type="term" value="F:tubulin binding"/>
    <property type="evidence" value="ECO:0007669"/>
    <property type="project" value="InterPro"/>
</dbReference>
<comment type="similarity">
    <text evidence="2">Belongs to the TBCC family.</text>
</comment>
<name>A0A8S9WUT6_APOLU</name>
<reference evidence="8" key="1">
    <citation type="journal article" date="2021" name="Mol. Ecol. Resour.">
        <title>Apolygus lucorum genome provides insights into omnivorousness and mesophyll feeding.</title>
        <authorList>
            <person name="Liu Y."/>
            <person name="Liu H."/>
            <person name="Wang H."/>
            <person name="Huang T."/>
            <person name="Liu B."/>
            <person name="Yang B."/>
            <person name="Yin L."/>
            <person name="Li B."/>
            <person name="Zhang Y."/>
            <person name="Zhang S."/>
            <person name="Jiang F."/>
            <person name="Zhang X."/>
            <person name="Ren Y."/>
            <person name="Wang B."/>
            <person name="Wang S."/>
            <person name="Lu Y."/>
            <person name="Wu K."/>
            <person name="Fan W."/>
            <person name="Wang G."/>
        </authorList>
    </citation>
    <scope>NUCLEOTIDE SEQUENCE</scope>
    <source>
        <strain evidence="8">12Hb</strain>
    </source>
</reference>
<dbReference type="Gene3D" id="2.160.20.70">
    <property type="match status" value="1"/>
</dbReference>
<dbReference type="EMBL" id="WIXP02000013">
    <property type="protein sequence ID" value="KAF6200447.1"/>
    <property type="molecule type" value="Genomic_DNA"/>
</dbReference>
<dbReference type="InterPro" id="IPR012945">
    <property type="entry name" value="Tubulin-bd_cofactor_C_dom"/>
</dbReference>
<dbReference type="PROSITE" id="PS51329">
    <property type="entry name" value="C_CAP_COFACTOR_C"/>
    <property type="match status" value="1"/>
</dbReference>
<evidence type="ECO:0000256" key="1">
    <source>
        <dbReference type="ARBA" id="ARBA00004496"/>
    </source>
</evidence>
<dbReference type="InterPro" id="IPR017901">
    <property type="entry name" value="C-CAP_CF_C-like"/>
</dbReference>
<dbReference type="GO" id="GO:0007021">
    <property type="term" value="P:tubulin complex assembly"/>
    <property type="evidence" value="ECO:0007669"/>
    <property type="project" value="TreeGrafter"/>
</dbReference>
<proteinExistence type="inferred from homology"/>
<evidence type="ECO:0000259" key="7">
    <source>
        <dbReference type="PROSITE" id="PS51329"/>
    </source>
</evidence>
<dbReference type="OrthoDB" id="194775at2759"/>
<dbReference type="GO" id="GO:0005737">
    <property type="term" value="C:cytoplasm"/>
    <property type="evidence" value="ECO:0007669"/>
    <property type="project" value="UniProtKB-SubCell"/>
</dbReference>
<dbReference type="PANTHER" id="PTHR15139:SF0">
    <property type="entry name" value="TUBULIN-SPECIFIC CHAPERONE C"/>
    <property type="match status" value="1"/>
</dbReference>
<dbReference type="Proteomes" id="UP000466442">
    <property type="component" value="Unassembled WGS sequence"/>
</dbReference>
<dbReference type="GO" id="GO:0007023">
    <property type="term" value="P:post-chaperonin tubulin folding pathway"/>
    <property type="evidence" value="ECO:0007669"/>
    <property type="project" value="InterPro"/>
</dbReference>
<dbReference type="InterPro" id="IPR006599">
    <property type="entry name" value="CARP_motif"/>
</dbReference>
<evidence type="ECO:0000313" key="8">
    <source>
        <dbReference type="EMBL" id="KAF6200447.1"/>
    </source>
</evidence>
<dbReference type="Pfam" id="PF07986">
    <property type="entry name" value="TBCC"/>
    <property type="match status" value="1"/>
</dbReference>
<keyword evidence="9" id="KW-1185">Reference proteome</keyword>
<comment type="subunit">
    <text evidence="6">Supercomplex made of cofactors A to E. Cofactors A and D function by capturing and stabilizing tubulin in a quasi-native conformation. Cofactor E binds to the cofactor D-tubulin complex; interaction with cofactor C then causes the release of tubulin polypeptides that are committed to the native state.</text>
</comment>
<dbReference type="InterPro" id="IPR016098">
    <property type="entry name" value="CAP/MinC_C"/>
</dbReference>
<evidence type="ECO:0000256" key="3">
    <source>
        <dbReference type="ARBA" id="ARBA00022490"/>
    </source>
</evidence>
<gene>
    <name evidence="8" type="ORF">GE061_004890</name>
</gene>
<comment type="subcellular location">
    <subcellularLocation>
        <location evidence="1">Cytoplasm</location>
    </subcellularLocation>
</comment>
<keyword evidence="4" id="KW-0007">Acetylation</keyword>
<dbReference type="InterPro" id="IPR038397">
    <property type="entry name" value="TBCC_N_sf"/>
</dbReference>
<keyword evidence="5" id="KW-0143">Chaperone</keyword>
<evidence type="ECO:0000256" key="5">
    <source>
        <dbReference type="ARBA" id="ARBA00023186"/>
    </source>
</evidence>
<evidence type="ECO:0000256" key="2">
    <source>
        <dbReference type="ARBA" id="ARBA00008848"/>
    </source>
</evidence>
<organism evidence="8 9">
    <name type="scientific">Apolygus lucorum</name>
    <name type="common">Small green plant bug</name>
    <name type="synonym">Lygocoris lucorum</name>
    <dbReference type="NCBI Taxonomy" id="248454"/>
    <lineage>
        <taxon>Eukaryota</taxon>
        <taxon>Metazoa</taxon>
        <taxon>Ecdysozoa</taxon>
        <taxon>Arthropoda</taxon>
        <taxon>Hexapoda</taxon>
        <taxon>Insecta</taxon>
        <taxon>Pterygota</taxon>
        <taxon>Neoptera</taxon>
        <taxon>Paraneoptera</taxon>
        <taxon>Hemiptera</taxon>
        <taxon>Heteroptera</taxon>
        <taxon>Panheteroptera</taxon>
        <taxon>Cimicomorpha</taxon>
        <taxon>Miridae</taxon>
        <taxon>Mirini</taxon>
        <taxon>Apolygus</taxon>
    </lineage>
</organism>
<dbReference type="Pfam" id="PF16752">
    <property type="entry name" value="TBCC_N"/>
    <property type="match status" value="1"/>
</dbReference>
<comment type="caution">
    <text evidence="8">The sequence shown here is derived from an EMBL/GenBank/DDBJ whole genome shotgun (WGS) entry which is preliminary data.</text>
</comment>
<protein>
    <recommendedName>
        <fullName evidence="7">C-CAP/cofactor C-like domain-containing protein</fullName>
    </recommendedName>
</protein>
<feature type="domain" description="C-CAP/cofactor C-like" evidence="7">
    <location>
        <begin position="148"/>
        <end position="290"/>
    </location>
</feature>
<sequence length="325" mass="37691">MIHIPDTILKRKDQREGELQKKHDNQPSQAEVFRETFREKEAEIEVLLASIEKTTDKLDLADMFDRISKSINQLNKYLASSSIFLIAYDIKISKSAIQSLQDRSVELENKYLPRKRFTFKNRRDMKPARDKNTEIDRHVEVEKIVTNPNAFSVSDKTDVTLFIDHEDIKNKDVTLSRLVNCVVFIHGSPNTLHLITLESCRIVSGPVVTSVLVEDSRNGSFAFPCQQLRVHNTKSTDFHIHVTTRAIIEDTSGVRFGPYRYSYDNLDAHYEGSGLDRERNNWDDVDDFNWLVNNKQSPNWTKMPPNDQDSFLEELKPYLKKNKST</sequence>
<keyword evidence="3" id="KW-0963">Cytoplasm</keyword>
<evidence type="ECO:0000256" key="4">
    <source>
        <dbReference type="ARBA" id="ARBA00022990"/>
    </source>
</evidence>
<dbReference type="PANTHER" id="PTHR15139">
    <property type="entry name" value="TUBULIN FOLDING COFACTOR C"/>
    <property type="match status" value="1"/>
</dbReference>
<dbReference type="AlphaFoldDB" id="A0A8S9WUT6"/>
<evidence type="ECO:0000313" key="9">
    <source>
        <dbReference type="Proteomes" id="UP000466442"/>
    </source>
</evidence>
<dbReference type="SMART" id="SM00673">
    <property type="entry name" value="CARP"/>
    <property type="match status" value="2"/>
</dbReference>
<dbReference type="InterPro" id="IPR027684">
    <property type="entry name" value="TBCC"/>
</dbReference>
<dbReference type="InterPro" id="IPR031925">
    <property type="entry name" value="TBCC_N"/>
</dbReference>
<evidence type="ECO:0000256" key="6">
    <source>
        <dbReference type="ARBA" id="ARBA00026055"/>
    </source>
</evidence>
<accession>A0A8S9WUT6</accession>
<dbReference type="Gene3D" id="1.20.58.1250">
    <property type="entry name" value="Tubulin Binding Cofactor C, N-terminal domain"/>
    <property type="match status" value="1"/>
</dbReference>